<keyword evidence="1" id="KW-0732">Signal</keyword>
<gene>
    <name evidence="2" type="ORF">Poly30_00740</name>
</gene>
<protein>
    <submittedName>
        <fullName evidence="2">Uncharacterized protein</fullName>
    </submittedName>
</protein>
<name>A0A518EKG7_9BACT</name>
<dbReference type="OrthoDB" id="9818662at2"/>
<keyword evidence="3" id="KW-1185">Reference proteome</keyword>
<accession>A0A518EKG7</accession>
<evidence type="ECO:0000256" key="1">
    <source>
        <dbReference type="SAM" id="SignalP"/>
    </source>
</evidence>
<evidence type="ECO:0000313" key="3">
    <source>
        <dbReference type="Proteomes" id="UP000320390"/>
    </source>
</evidence>
<dbReference type="RefSeq" id="WP_145194038.1">
    <property type="nucleotide sequence ID" value="NZ_CP036434.1"/>
</dbReference>
<reference evidence="2 3" key="1">
    <citation type="submission" date="2019-02" db="EMBL/GenBank/DDBJ databases">
        <title>Deep-cultivation of Planctomycetes and their phenomic and genomic characterization uncovers novel biology.</title>
        <authorList>
            <person name="Wiegand S."/>
            <person name="Jogler M."/>
            <person name="Boedeker C."/>
            <person name="Pinto D."/>
            <person name="Vollmers J."/>
            <person name="Rivas-Marin E."/>
            <person name="Kohn T."/>
            <person name="Peeters S.H."/>
            <person name="Heuer A."/>
            <person name="Rast P."/>
            <person name="Oberbeckmann S."/>
            <person name="Bunk B."/>
            <person name="Jeske O."/>
            <person name="Meyerdierks A."/>
            <person name="Storesund J.E."/>
            <person name="Kallscheuer N."/>
            <person name="Luecker S."/>
            <person name="Lage O.M."/>
            <person name="Pohl T."/>
            <person name="Merkel B.J."/>
            <person name="Hornburger P."/>
            <person name="Mueller R.-W."/>
            <person name="Bruemmer F."/>
            <person name="Labrenz M."/>
            <person name="Spormann A.M."/>
            <person name="Op den Camp H."/>
            <person name="Overmann J."/>
            <person name="Amann R."/>
            <person name="Jetten M.S.M."/>
            <person name="Mascher T."/>
            <person name="Medema M.H."/>
            <person name="Devos D.P."/>
            <person name="Kaster A.-K."/>
            <person name="Ovreas L."/>
            <person name="Rohde M."/>
            <person name="Galperin M.Y."/>
            <person name="Jogler C."/>
        </authorList>
    </citation>
    <scope>NUCLEOTIDE SEQUENCE [LARGE SCALE GENOMIC DNA]</scope>
    <source>
        <strain evidence="2 3">Poly30</strain>
    </source>
</reference>
<organism evidence="2 3">
    <name type="scientific">Saltatorellus ferox</name>
    <dbReference type="NCBI Taxonomy" id="2528018"/>
    <lineage>
        <taxon>Bacteria</taxon>
        <taxon>Pseudomonadati</taxon>
        <taxon>Planctomycetota</taxon>
        <taxon>Planctomycetia</taxon>
        <taxon>Planctomycetia incertae sedis</taxon>
        <taxon>Saltatorellus</taxon>
    </lineage>
</organism>
<feature type="chain" id="PRO_5021948550" evidence="1">
    <location>
        <begin position="24"/>
        <end position="420"/>
    </location>
</feature>
<sequence length="420" mass="46328" precursor="true">MHPTPRLYAAIAATSALASVATAQQCYSPQNQCFSFAPPAEEMERIETGLELRSNALTLTGDIRFRARAANAPDSAPYNGNDQQTMRTRIQMDYQVNDYIQAFVEFNFSEVWAGAEGYSDAQPDLSQDGFASRTNFNGIGQAYMQLDNAFELGEKLRIGRSNYFLANGLVLGSCDFLQYPGAFTGAWLSRSFDEVDVELFAFDNYGPLQSQLPGGGERYAGGTARWNASEDSYLRTLNAYYMAGLREGDVTRNGDDSWVGVEADGNIEGLFEWIGQFGHRTVGNGGKDVSAYRIILEKNFDAENGEFLRRVAVTRTESEGALHINPADFNTAGLLHQYGGIWRSNLATNQLSVAFTPGWDLDMTASVMTLDRRGSATQLGDFETDLLIGKEFRSGLHAGFGFGIDNDDRKVGYLQLTTYF</sequence>
<dbReference type="Proteomes" id="UP000320390">
    <property type="component" value="Chromosome"/>
</dbReference>
<feature type="signal peptide" evidence="1">
    <location>
        <begin position="1"/>
        <end position="23"/>
    </location>
</feature>
<proteinExistence type="predicted"/>
<evidence type="ECO:0000313" key="2">
    <source>
        <dbReference type="EMBL" id="QDV04583.1"/>
    </source>
</evidence>
<dbReference type="AlphaFoldDB" id="A0A518EKG7"/>
<dbReference type="EMBL" id="CP036434">
    <property type="protein sequence ID" value="QDV04583.1"/>
    <property type="molecule type" value="Genomic_DNA"/>
</dbReference>